<keyword evidence="3" id="KW-0813">Transport</keyword>
<dbReference type="InterPro" id="IPR050291">
    <property type="entry name" value="CDF_Transporter"/>
</dbReference>
<keyword evidence="9 10" id="KW-0472">Membrane</keyword>
<dbReference type="SUPFAM" id="SSF160240">
    <property type="entry name" value="Cation efflux protein cytoplasmic domain-like"/>
    <property type="match status" value="1"/>
</dbReference>
<feature type="domain" description="Cation efflux protein cytoplasmic" evidence="12">
    <location>
        <begin position="214"/>
        <end position="290"/>
    </location>
</feature>
<keyword evidence="14" id="KW-1185">Reference proteome</keyword>
<evidence type="ECO:0000256" key="2">
    <source>
        <dbReference type="ARBA" id="ARBA00010212"/>
    </source>
</evidence>
<keyword evidence="7" id="KW-0406">Ion transport</keyword>
<feature type="transmembrane region" description="Helical" evidence="10">
    <location>
        <begin position="85"/>
        <end position="106"/>
    </location>
</feature>
<dbReference type="Proteomes" id="UP001528823">
    <property type="component" value="Unassembled WGS sequence"/>
</dbReference>
<dbReference type="InterPro" id="IPR027470">
    <property type="entry name" value="Cation_efflux_CTD"/>
</dbReference>
<comment type="caution">
    <text evidence="13">The sequence shown here is derived from an EMBL/GenBank/DDBJ whole genome shotgun (WGS) entry which is preliminary data.</text>
</comment>
<dbReference type="InterPro" id="IPR027469">
    <property type="entry name" value="Cation_efflux_TMD_sf"/>
</dbReference>
<dbReference type="RefSeq" id="WP_274691210.1">
    <property type="nucleotide sequence ID" value="NZ_JAPMOU010000045.1"/>
</dbReference>
<evidence type="ECO:0000256" key="9">
    <source>
        <dbReference type="ARBA" id="ARBA00023136"/>
    </source>
</evidence>
<comment type="subcellular location">
    <subcellularLocation>
        <location evidence="1">Membrane</location>
        <topology evidence="1">Multi-pass membrane protein</topology>
    </subcellularLocation>
</comment>
<dbReference type="InterPro" id="IPR058533">
    <property type="entry name" value="Cation_efflux_TM"/>
</dbReference>
<keyword evidence="5" id="KW-0410">Iron transport</keyword>
<organism evidence="13 14">
    <name type="scientific">Spartinivicinus poritis</name>
    <dbReference type="NCBI Taxonomy" id="2994640"/>
    <lineage>
        <taxon>Bacteria</taxon>
        <taxon>Pseudomonadati</taxon>
        <taxon>Pseudomonadota</taxon>
        <taxon>Gammaproteobacteria</taxon>
        <taxon>Oceanospirillales</taxon>
        <taxon>Zooshikellaceae</taxon>
        <taxon>Spartinivicinus</taxon>
    </lineage>
</organism>
<comment type="similarity">
    <text evidence="2">Belongs to the cation diffusion facilitator (CDF) transporter (TC 2.A.4) family. FieF subfamily.</text>
</comment>
<dbReference type="PANTHER" id="PTHR43840:SF41">
    <property type="entry name" value="CATION-EFFLUX PUMP FIEF"/>
    <property type="match status" value="1"/>
</dbReference>
<feature type="transmembrane region" description="Helical" evidence="10">
    <location>
        <begin position="12"/>
        <end position="37"/>
    </location>
</feature>
<feature type="domain" description="Cation efflux protein transmembrane" evidence="11">
    <location>
        <begin position="19"/>
        <end position="210"/>
    </location>
</feature>
<reference evidence="13 14" key="1">
    <citation type="submission" date="2022-11" db="EMBL/GenBank/DDBJ databases">
        <title>Spartinivicinus poritis sp. nov., isolated from scleractinian coral Porites lutea.</title>
        <authorList>
            <person name="Zhang G."/>
            <person name="Cai L."/>
            <person name="Wei Q."/>
        </authorList>
    </citation>
    <scope>NUCLEOTIDE SEQUENCE [LARGE SCALE GENOMIC DNA]</scope>
    <source>
        <strain evidence="13 14">A2-2</strain>
    </source>
</reference>
<accession>A0ABT5UEX7</accession>
<gene>
    <name evidence="13" type="ORF">ORQ98_23345</name>
</gene>
<evidence type="ECO:0000256" key="6">
    <source>
        <dbReference type="ARBA" id="ARBA00022692"/>
    </source>
</evidence>
<keyword evidence="7" id="KW-0862">Zinc</keyword>
<dbReference type="Gene3D" id="1.20.1510.10">
    <property type="entry name" value="Cation efflux protein transmembrane domain"/>
    <property type="match status" value="1"/>
</dbReference>
<keyword evidence="7" id="KW-0864">Zinc transport</keyword>
<evidence type="ECO:0000313" key="14">
    <source>
        <dbReference type="Proteomes" id="UP001528823"/>
    </source>
</evidence>
<evidence type="ECO:0000256" key="7">
    <source>
        <dbReference type="ARBA" id="ARBA00022906"/>
    </source>
</evidence>
<sequence length="291" mass="31709">MEIQNTNDNAFWLRFASAASVITAVVLILVKSIAWFFTGSVSLLASLIDSVLDGLASVVNWIAIRYSLKPADKEHRFGHGKAESLAGLVQAAFILVSGVFLVLNAIDHLKRQVVLESEWLGIGVIVFAILATLGLLTIQYTTIKKTGSVAIKADSLHYRADLLSNTAVLVALGLTAWGWPQADALIAIGIAGYMVYGARDILMEAINLLMDHELPDATRQQITQLVLQVEGVKGVHQLRTRRSGMTPIIQLHLELDKHLTLEAAHQISDKVDAAILNQFPDADILIHQDPV</sequence>
<feature type="transmembrane region" description="Helical" evidence="10">
    <location>
        <begin position="118"/>
        <end position="141"/>
    </location>
</feature>
<proteinExistence type="inferred from homology"/>
<evidence type="ECO:0000259" key="12">
    <source>
        <dbReference type="Pfam" id="PF16916"/>
    </source>
</evidence>
<evidence type="ECO:0000256" key="1">
    <source>
        <dbReference type="ARBA" id="ARBA00004141"/>
    </source>
</evidence>
<dbReference type="EMBL" id="JAPMOU010000045">
    <property type="protein sequence ID" value="MDE1464903.1"/>
    <property type="molecule type" value="Genomic_DNA"/>
</dbReference>
<keyword evidence="5" id="KW-0408">Iron</keyword>
<dbReference type="InterPro" id="IPR036837">
    <property type="entry name" value="Cation_efflux_CTD_sf"/>
</dbReference>
<keyword evidence="4" id="KW-1003">Cell membrane</keyword>
<evidence type="ECO:0000256" key="4">
    <source>
        <dbReference type="ARBA" id="ARBA00022475"/>
    </source>
</evidence>
<feature type="transmembrane region" description="Helical" evidence="10">
    <location>
        <begin position="185"/>
        <end position="202"/>
    </location>
</feature>
<evidence type="ECO:0000256" key="8">
    <source>
        <dbReference type="ARBA" id="ARBA00022989"/>
    </source>
</evidence>
<dbReference type="SUPFAM" id="SSF161111">
    <property type="entry name" value="Cation efflux protein transmembrane domain-like"/>
    <property type="match status" value="1"/>
</dbReference>
<feature type="transmembrane region" description="Helical" evidence="10">
    <location>
        <begin position="43"/>
        <end position="64"/>
    </location>
</feature>
<evidence type="ECO:0000256" key="3">
    <source>
        <dbReference type="ARBA" id="ARBA00022448"/>
    </source>
</evidence>
<evidence type="ECO:0000256" key="5">
    <source>
        <dbReference type="ARBA" id="ARBA00022496"/>
    </source>
</evidence>
<protein>
    <submittedName>
        <fullName evidence="13">Cation diffusion facilitator family transporter</fullName>
    </submittedName>
</protein>
<dbReference type="PANTHER" id="PTHR43840">
    <property type="entry name" value="MITOCHONDRIAL METAL TRANSPORTER 1-RELATED"/>
    <property type="match status" value="1"/>
</dbReference>
<dbReference type="Pfam" id="PF01545">
    <property type="entry name" value="Cation_efflux"/>
    <property type="match status" value="1"/>
</dbReference>
<evidence type="ECO:0000256" key="10">
    <source>
        <dbReference type="SAM" id="Phobius"/>
    </source>
</evidence>
<evidence type="ECO:0000259" key="11">
    <source>
        <dbReference type="Pfam" id="PF01545"/>
    </source>
</evidence>
<dbReference type="Pfam" id="PF16916">
    <property type="entry name" value="ZT_dimer"/>
    <property type="match status" value="1"/>
</dbReference>
<evidence type="ECO:0000313" key="13">
    <source>
        <dbReference type="EMBL" id="MDE1464903.1"/>
    </source>
</evidence>
<keyword evidence="8 10" id="KW-1133">Transmembrane helix</keyword>
<dbReference type="NCBIfam" id="TIGR01297">
    <property type="entry name" value="CDF"/>
    <property type="match status" value="1"/>
</dbReference>
<name>A0ABT5UEX7_9GAMM</name>
<dbReference type="Gene3D" id="3.30.70.1350">
    <property type="entry name" value="Cation efflux protein, cytoplasmic domain"/>
    <property type="match status" value="1"/>
</dbReference>
<dbReference type="InterPro" id="IPR002524">
    <property type="entry name" value="Cation_efflux"/>
</dbReference>
<keyword evidence="6 10" id="KW-0812">Transmembrane</keyword>